<comment type="pathway">
    <text evidence="2 13">Cofactor biosynthesis; riboflavin biosynthesis; 5-amino-6-(D-ribitylamino)uracil from GTP: step 2/4.</text>
</comment>
<feature type="binding site" evidence="15">
    <location>
        <position position="291"/>
    </location>
    <ligand>
        <name>substrate</name>
    </ligand>
</feature>
<feature type="binding site" evidence="16">
    <location>
        <position position="70"/>
    </location>
    <ligand>
        <name>Zn(2+)</name>
        <dbReference type="ChEBI" id="CHEBI:29105"/>
        <note>catalytic</note>
    </ligand>
</feature>
<feature type="binding site" evidence="15">
    <location>
        <position position="199"/>
    </location>
    <ligand>
        <name>NADP(+)</name>
        <dbReference type="ChEBI" id="CHEBI:58349"/>
    </ligand>
</feature>
<evidence type="ECO:0000256" key="15">
    <source>
        <dbReference type="PIRSR" id="PIRSR006769-2"/>
    </source>
</evidence>
<dbReference type="EC" id="3.5.4.26" evidence="13"/>
<evidence type="ECO:0000256" key="8">
    <source>
        <dbReference type="ARBA" id="ARBA00022801"/>
    </source>
</evidence>
<dbReference type="NCBIfam" id="TIGR00227">
    <property type="entry name" value="ribD_Cterm"/>
    <property type="match status" value="1"/>
</dbReference>
<dbReference type="PROSITE" id="PS00903">
    <property type="entry name" value="CYT_DCMP_DEAMINASES_1"/>
    <property type="match status" value="1"/>
</dbReference>
<dbReference type="InterPro" id="IPR016193">
    <property type="entry name" value="Cytidine_deaminase-like"/>
</dbReference>
<dbReference type="CDD" id="cd01284">
    <property type="entry name" value="Riboflavin_deaminase-reductase"/>
    <property type="match status" value="1"/>
</dbReference>
<comment type="similarity">
    <text evidence="4 13">In the N-terminal section; belongs to the cytidine and deoxycytidylate deaminase family.</text>
</comment>
<dbReference type="SUPFAM" id="SSF53597">
    <property type="entry name" value="Dihydrofolate reductase-like"/>
    <property type="match status" value="1"/>
</dbReference>
<keyword evidence="9 13" id="KW-0862">Zinc</keyword>
<dbReference type="Pfam" id="PF01872">
    <property type="entry name" value="RibD_C"/>
    <property type="match status" value="1"/>
</dbReference>
<feature type="binding site" evidence="15">
    <location>
        <position position="149"/>
    </location>
    <ligand>
        <name>NADP(+)</name>
        <dbReference type="ChEBI" id="CHEBI:58349"/>
    </ligand>
</feature>
<dbReference type="PANTHER" id="PTHR38011">
    <property type="entry name" value="DIHYDROFOLATE REDUCTASE FAMILY PROTEIN (AFU_ORTHOLOGUE AFUA_8G06820)"/>
    <property type="match status" value="1"/>
</dbReference>
<evidence type="ECO:0000259" key="17">
    <source>
        <dbReference type="PROSITE" id="PS51747"/>
    </source>
</evidence>
<gene>
    <name evidence="18" type="ORF">A2Z86_06405</name>
</gene>
<evidence type="ECO:0000256" key="12">
    <source>
        <dbReference type="ARBA" id="ARBA00023268"/>
    </source>
</evidence>
<comment type="cofactor">
    <cofactor evidence="13 16">
        <name>Zn(2+)</name>
        <dbReference type="ChEBI" id="CHEBI:29105"/>
    </cofactor>
    <text evidence="13 16">Binds 1 zinc ion.</text>
</comment>
<feature type="binding site" evidence="15">
    <location>
        <position position="179"/>
    </location>
    <ligand>
        <name>substrate</name>
    </ligand>
</feature>
<name>A0A1F5YE99_9BACT</name>
<dbReference type="GO" id="GO:0008835">
    <property type="term" value="F:diaminohydroxyphosphoribosylaminopyrimidine deaminase activity"/>
    <property type="evidence" value="ECO:0007669"/>
    <property type="project" value="UniProtKB-EC"/>
</dbReference>
<dbReference type="InterPro" id="IPR016192">
    <property type="entry name" value="APOBEC/CMP_deaminase_Zn-bd"/>
</dbReference>
<keyword evidence="6 13" id="KW-0686">Riboflavin biosynthesis</keyword>
<dbReference type="InterPro" id="IPR004794">
    <property type="entry name" value="Eubact_RibD"/>
</dbReference>
<dbReference type="UniPathway" id="UPA00275">
    <property type="reaction ID" value="UER00401"/>
</dbReference>
<dbReference type="Gene3D" id="3.40.430.10">
    <property type="entry name" value="Dihydrofolate Reductase, subunit A"/>
    <property type="match status" value="1"/>
</dbReference>
<evidence type="ECO:0000256" key="3">
    <source>
        <dbReference type="ARBA" id="ARBA00004910"/>
    </source>
</evidence>
<protein>
    <recommendedName>
        <fullName evidence="13">Riboflavin biosynthesis protein RibD</fullName>
    </recommendedName>
    <domain>
        <recommendedName>
            <fullName evidence="13">Diaminohydroxyphosphoribosylaminopyrimidine deaminase</fullName>
            <shortName evidence="13">DRAP deaminase</shortName>
            <ecNumber evidence="13">3.5.4.26</ecNumber>
        </recommendedName>
        <alternativeName>
            <fullName evidence="13">Riboflavin-specific deaminase</fullName>
        </alternativeName>
    </domain>
    <domain>
        <recommendedName>
            <fullName evidence="13">5-amino-6-(5-phosphoribosylamino)uracil reductase</fullName>
            <ecNumber evidence="13">1.1.1.193</ecNumber>
        </recommendedName>
        <alternativeName>
            <fullName evidence="13">HTP reductase</fullName>
        </alternativeName>
    </domain>
</protein>
<dbReference type="InterPro" id="IPR002125">
    <property type="entry name" value="CMP_dCMP_dom"/>
</dbReference>
<comment type="catalytic activity">
    <reaction evidence="13">
        <text>2,5-diamino-6-hydroxy-4-(5-phosphoribosylamino)-pyrimidine + H2O + H(+) = 5-amino-6-(5-phospho-D-ribosylamino)uracil + NH4(+)</text>
        <dbReference type="Rhea" id="RHEA:21868"/>
        <dbReference type="ChEBI" id="CHEBI:15377"/>
        <dbReference type="ChEBI" id="CHEBI:15378"/>
        <dbReference type="ChEBI" id="CHEBI:28938"/>
        <dbReference type="ChEBI" id="CHEBI:58453"/>
        <dbReference type="ChEBI" id="CHEBI:58614"/>
        <dbReference type="EC" id="3.5.4.26"/>
    </reaction>
</comment>
<feature type="domain" description="CMP/dCMP-type deaminase" evidence="17">
    <location>
        <begin position="1"/>
        <end position="118"/>
    </location>
</feature>
<dbReference type="InterPro" id="IPR050765">
    <property type="entry name" value="Riboflavin_Biosynth_HTPR"/>
</dbReference>
<reference evidence="18 19" key="1">
    <citation type="journal article" date="2016" name="Nat. Commun.">
        <title>Thousands of microbial genomes shed light on interconnected biogeochemical processes in an aquifer system.</title>
        <authorList>
            <person name="Anantharaman K."/>
            <person name="Brown C.T."/>
            <person name="Hug L.A."/>
            <person name="Sharon I."/>
            <person name="Castelle C.J."/>
            <person name="Probst A.J."/>
            <person name="Thomas B.C."/>
            <person name="Singh A."/>
            <person name="Wilkins M.J."/>
            <person name="Karaoz U."/>
            <person name="Brodie E.L."/>
            <person name="Williams K.H."/>
            <person name="Hubbard S.S."/>
            <person name="Banfield J.F."/>
        </authorList>
    </citation>
    <scope>NUCLEOTIDE SEQUENCE [LARGE SCALE GENOMIC DNA]</scope>
</reference>
<feature type="binding site" evidence="15">
    <location>
        <position position="195"/>
    </location>
    <ligand>
        <name>NADP(+)</name>
        <dbReference type="ChEBI" id="CHEBI:58349"/>
    </ligand>
</feature>
<evidence type="ECO:0000256" key="11">
    <source>
        <dbReference type="ARBA" id="ARBA00023002"/>
    </source>
</evidence>
<organism evidence="18 19">
    <name type="scientific">Candidatus Glassbacteria bacterium GWA2_58_10</name>
    <dbReference type="NCBI Taxonomy" id="1817865"/>
    <lineage>
        <taxon>Bacteria</taxon>
        <taxon>Candidatus Glassiibacteriota</taxon>
    </lineage>
</organism>
<dbReference type="Gene3D" id="3.40.140.10">
    <property type="entry name" value="Cytidine Deaminase, domain 2"/>
    <property type="match status" value="1"/>
</dbReference>
<dbReference type="GO" id="GO:0008270">
    <property type="term" value="F:zinc ion binding"/>
    <property type="evidence" value="ECO:0007669"/>
    <property type="project" value="InterPro"/>
</dbReference>
<dbReference type="GO" id="GO:0008703">
    <property type="term" value="F:5-amino-6-(5-phosphoribosylamino)uracil reductase activity"/>
    <property type="evidence" value="ECO:0007669"/>
    <property type="project" value="UniProtKB-EC"/>
</dbReference>
<evidence type="ECO:0000256" key="4">
    <source>
        <dbReference type="ARBA" id="ARBA00005259"/>
    </source>
</evidence>
<comment type="pathway">
    <text evidence="3 13">Cofactor biosynthesis; riboflavin biosynthesis; 5-amino-6-(D-ribitylamino)uracil from GTP: step 3/4.</text>
</comment>
<accession>A0A1F5YE99</accession>
<comment type="caution">
    <text evidence="18">The sequence shown here is derived from an EMBL/GenBank/DDBJ whole genome shotgun (WGS) entry which is preliminary data.</text>
</comment>
<evidence type="ECO:0000256" key="6">
    <source>
        <dbReference type="ARBA" id="ARBA00022619"/>
    </source>
</evidence>
<feature type="binding site" evidence="15">
    <location>
        <position position="202"/>
    </location>
    <ligand>
        <name>substrate</name>
    </ligand>
</feature>
<dbReference type="EMBL" id="MFIV01000099">
    <property type="protein sequence ID" value="OGF98473.1"/>
    <property type="molecule type" value="Genomic_DNA"/>
</dbReference>
<proteinExistence type="inferred from homology"/>
<evidence type="ECO:0000256" key="13">
    <source>
        <dbReference type="PIRNR" id="PIRNR006769"/>
    </source>
</evidence>
<dbReference type="GO" id="GO:0009231">
    <property type="term" value="P:riboflavin biosynthetic process"/>
    <property type="evidence" value="ECO:0007669"/>
    <property type="project" value="UniProtKB-UniPathway"/>
</dbReference>
<evidence type="ECO:0000256" key="16">
    <source>
        <dbReference type="PIRSR" id="PIRSR006769-3"/>
    </source>
</evidence>
<dbReference type="InterPro" id="IPR002734">
    <property type="entry name" value="RibDG_C"/>
</dbReference>
<dbReference type="Proteomes" id="UP000176992">
    <property type="component" value="Unassembled WGS sequence"/>
</dbReference>
<comment type="similarity">
    <text evidence="5 13">In the C-terminal section; belongs to the HTP reductase family.</text>
</comment>
<evidence type="ECO:0000256" key="9">
    <source>
        <dbReference type="ARBA" id="ARBA00022833"/>
    </source>
</evidence>
<feature type="binding site" evidence="15">
    <location>
        <begin position="293"/>
        <end position="299"/>
    </location>
    <ligand>
        <name>NADP(+)</name>
        <dbReference type="ChEBI" id="CHEBI:58349"/>
    </ligand>
</feature>
<evidence type="ECO:0000256" key="2">
    <source>
        <dbReference type="ARBA" id="ARBA00004882"/>
    </source>
</evidence>
<keyword evidence="10 13" id="KW-0521">NADP</keyword>
<dbReference type="InterPro" id="IPR011549">
    <property type="entry name" value="RibD_C"/>
</dbReference>
<sequence>MMARALELAARAGGRTAPNPLVGAVVCAKGRIVGEGWHRRAGKAHAEVLALRRAGEKARGATLVVSLEPCSRQGRTPPCVEAIVSAGIARVVCAMRDPNPRERGRGIRLLRKAGIVVEVGVLSSEARRLNERFIHFMTTGRPFVALKLAQTLDGAIAAAPGVRTAISSGPALRLTHHLRSRYSAVLVGVGTVLADNPLLNVRGVAGAIQPLRVVLDSRLRTPPESRLVSTAGEFPALIIYDPDKAPARRLAALAKKKVELAPVACGGDGRLPAGKVLELLSGRGITSVLVEGGREVAAAFLHERAVQRLHLFVAPRIMGGERALRAPLECTAGGEIRLRQVEREFIGPDIYLTGRLF</sequence>
<evidence type="ECO:0000256" key="14">
    <source>
        <dbReference type="PIRSR" id="PIRSR006769-1"/>
    </source>
</evidence>
<dbReference type="AlphaFoldDB" id="A0A1F5YE99"/>
<dbReference type="NCBIfam" id="TIGR00326">
    <property type="entry name" value="eubact_ribD"/>
    <property type="match status" value="1"/>
</dbReference>
<comment type="catalytic activity">
    <reaction evidence="13">
        <text>5-amino-6-(5-phospho-D-ribitylamino)uracil + NADP(+) = 5-amino-6-(5-phospho-D-ribosylamino)uracil + NADPH + H(+)</text>
        <dbReference type="Rhea" id="RHEA:17845"/>
        <dbReference type="ChEBI" id="CHEBI:15378"/>
        <dbReference type="ChEBI" id="CHEBI:57783"/>
        <dbReference type="ChEBI" id="CHEBI:58349"/>
        <dbReference type="ChEBI" id="CHEBI:58421"/>
        <dbReference type="ChEBI" id="CHEBI:58453"/>
        <dbReference type="EC" id="1.1.1.193"/>
    </reaction>
</comment>
<dbReference type="PIRSF" id="PIRSF006769">
    <property type="entry name" value="RibD"/>
    <property type="match status" value="1"/>
</dbReference>
<keyword evidence="12" id="KW-0511">Multifunctional enzyme</keyword>
<evidence type="ECO:0000256" key="1">
    <source>
        <dbReference type="ARBA" id="ARBA00002151"/>
    </source>
</evidence>
<dbReference type="InterPro" id="IPR024072">
    <property type="entry name" value="DHFR-like_dom_sf"/>
</dbReference>
<dbReference type="Pfam" id="PF00383">
    <property type="entry name" value="dCMP_cyt_deam_1"/>
    <property type="match status" value="1"/>
</dbReference>
<dbReference type="FunFam" id="3.40.140.10:FF:000025">
    <property type="entry name" value="Riboflavin biosynthesis protein RibD"/>
    <property type="match status" value="1"/>
</dbReference>
<dbReference type="PANTHER" id="PTHR38011:SF7">
    <property type="entry name" value="2,5-DIAMINO-6-RIBOSYLAMINO-4(3H)-PYRIMIDINONE 5'-PHOSPHATE REDUCTASE"/>
    <property type="match status" value="1"/>
</dbReference>
<comment type="function">
    <text evidence="1 13">Converts 2,5-diamino-6-(ribosylamino)-4(3h)-pyrimidinone 5'-phosphate into 5-amino-6-(ribosylamino)-2,4(1h,3h)-pyrimidinedione 5'-phosphate.</text>
</comment>
<evidence type="ECO:0000256" key="7">
    <source>
        <dbReference type="ARBA" id="ARBA00022723"/>
    </source>
</evidence>
<feature type="binding site" evidence="15">
    <location>
        <position position="191"/>
    </location>
    <ligand>
        <name>NADP(+)</name>
        <dbReference type="ChEBI" id="CHEBI:58349"/>
    </ligand>
</feature>
<feature type="binding site" evidence="16">
    <location>
        <position position="45"/>
    </location>
    <ligand>
        <name>Zn(2+)</name>
        <dbReference type="ChEBI" id="CHEBI:29105"/>
        <note>catalytic</note>
    </ligand>
</feature>
<feature type="binding site" evidence="16">
    <location>
        <position position="79"/>
    </location>
    <ligand>
        <name>Zn(2+)</name>
        <dbReference type="ChEBI" id="CHEBI:29105"/>
        <note>catalytic</note>
    </ligand>
</feature>
<keyword evidence="7 13" id="KW-0479">Metal-binding</keyword>
<dbReference type="GO" id="GO:0050661">
    <property type="term" value="F:NADP binding"/>
    <property type="evidence" value="ECO:0007669"/>
    <property type="project" value="InterPro"/>
</dbReference>
<evidence type="ECO:0000256" key="5">
    <source>
        <dbReference type="ARBA" id="ARBA00007417"/>
    </source>
</evidence>
<evidence type="ECO:0000256" key="10">
    <source>
        <dbReference type="ARBA" id="ARBA00022857"/>
    </source>
</evidence>
<keyword evidence="8 13" id="KW-0378">Hydrolase</keyword>
<feature type="binding site" evidence="15">
    <location>
        <position position="217"/>
    </location>
    <ligand>
        <name>NADP(+)</name>
        <dbReference type="ChEBI" id="CHEBI:58349"/>
    </ligand>
</feature>
<keyword evidence="11 13" id="KW-0560">Oxidoreductase</keyword>
<dbReference type="EC" id="1.1.1.193" evidence="13"/>
<dbReference type="SUPFAM" id="SSF53927">
    <property type="entry name" value="Cytidine deaminase-like"/>
    <property type="match status" value="1"/>
</dbReference>
<feature type="active site" description="Proton donor" evidence="14">
    <location>
        <position position="47"/>
    </location>
</feature>
<evidence type="ECO:0000313" key="19">
    <source>
        <dbReference type="Proteomes" id="UP000176992"/>
    </source>
</evidence>
<evidence type="ECO:0000313" key="18">
    <source>
        <dbReference type="EMBL" id="OGF98473.1"/>
    </source>
</evidence>
<dbReference type="PROSITE" id="PS51747">
    <property type="entry name" value="CYT_DCMP_DEAMINASES_2"/>
    <property type="match status" value="1"/>
</dbReference>